<gene>
    <name evidence="2" type="ORF">L195_g013372</name>
</gene>
<dbReference type="STRING" id="57577.A0A2K3PMY3"/>
<dbReference type="PANTHER" id="PTHR31896">
    <property type="entry name" value="FAMILY REGULATORY PROTEIN, PUTATIVE (AFU_ORTHOLOGUE AFUA_3G14730)-RELATED"/>
    <property type="match status" value="1"/>
</dbReference>
<evidence type="ECO:0000313" key="2">
    <source>
        <dbReference type="EMBL" id="PNY16647.1"/>
    </source>
</evidence>
<organism evidence="2 3">
    <name type="scientific">Trifolium pratense</name>
    <name type="common">Red clover</name>
    <dbReference type="NCBI Taxonomy" id="57577"/>
    <lineage>
        <taxon>Eukaryota</taxon>
        <taxon>Viridiplantae</taxon>
        <taxon>Streptophyta</taxon>
        <taxon>Embryophyta</taxon>
        <taxon>Tracheophyta</taxon>
        <taxon>Spermatophyta</taxon>
        <taxon>Magnoliopsida</taxon>
        <taxon>eudicotyledons</taxon>
        <taxon>Gunneridae</taxon>
        <taxon>Pentapetalae</taxon>
        <taxon>rosids</taxon>
        <taxon>fabids</taxon>
        <taxon>Fabales</taxon>
        <taxon>Fabaceae</taxon>
        <taxon>Papilionoideae</taxon>
        <taxon>50 kb inversion clade</taxon>
        <taxon>NPAAA clade</taxon>
        <taxon>Hologalegina</taxon>
        <taxon>IRL clade</taxon>
        <taxon>Trifolieae</taxon>
        <taxon>Trifolium</taxon>
    </lineage>
</organism>
<dbReference type="EMBL" id="ASHM01008700">
    <property type="protein sequence ID" value="PNY16647.1"/>
    <property type="molecule type" value="Genomic_DNA"/>
</dbReference>
<dbReference type="InterPro" id="IPR051283">
    <property type="entry name" value="Sec_Metabolite_Acyltrans"/>
</dbReference>
<dbReference type="GO" id="GO:0016746">
    <property type="term" value="F:acyltransferase activity"/>
    <property type="evidence" value="ECO:0007669"/>
    <property type="project" value="UniProtKB-KW"/>
</dbReference>
<dbReference type="InterPro" id="IPR023213">
    <property type="entry name" value="CAT-like_dom_sf"/>
</dbReference>
<reference evidence="2 3" key="2">
    <citation type="journal article" date="2017" name="Front. Plant Sci.">
        <title>Gene Classification and Mining of Molecular Markers Useful in Red Clover (Trifolium pratense) Breeding.</title>
        <authorList>
            <person name="Istvanek J."/>
            <person name="Dluhosova J."/>
            <person name="Dluhos P."/>
            <person name="Patkova L."/>
            <person name="Nedelnik J."/>
            <person name="Repkova J."/>
        </authorList>
    </citation>
    <scope>NUCLEOTIDE SEQUENCE [LARGE SCALE GENOMIC DNA]</scope>
    <source>
        <strain evidence="3">cv. Tatra</strain>
        <tissue evidence="2">Young leaves</tissue>
    </source>
</reference>
<name>A0A2K3PMY3_TRIPR</name>
<reference evidence="2 3" key="1">
    <citation type="journal article" date="2014" name="Am. J. Bot.">
        <title>Genome assembly and annotation for red clover (Trifolium pratense; Fabaceae).</title>
        <authorList>
            <person name="Istvanek J."/>
            <person name="Jaros M."/>
            <person name="Krenek A."/>
            <person name="Repkova J."/>
        </authorList>
    </citation>
    <scope>NUCLEOTIDE SEQUENCE [LARGE SCALE GENOMIC DNA]</scope>
    <source>
        <strain evidence="3">cv. Tatra</strain>
        <tissue evidence="2">Young leaves</tissue>
    </source>
</reference>
<sequence length="152" mass="17043">MSSEVVKNEESLNLKITRKSYVKPEGKIGKKECQLVTFDLPYLAFYYNQKIILYKGGNFEENVEKLKNGLSVVLKEFHQLAGKLGKDEEGVFFVEYDDDMVGVEVIEAVANEISVEDLTVAEGSAILKELIPYSGILNLEGMHRPLLAVQVI</sequence>
<comment type="caution">
    <text evidence="2">The sequence shown here is derived from an EMBL/GenBank/DDBJ whole genome shotgun (WGS) entry which is preliminary data.</text>
</comment>
<dbReference type="Pfam" id="PF02458">
    <property type="entry name" value="Transferase"/>
    <property type="match status" value="1"/>
</dbReference>
<protein>
    <submittedName>
        <fullName evidence="2">Bahd acyltransferase dcr-like protein</fullName>
    </submittedName>
</protein>
<evidence type="ECO:0000313" key="3">
    <source>
        <dbReference type="Proteomes" id="UP000236291"/>
    </source>
</evidence>
<proteinExistence type="predicted"/>
<evidence type="ECO:0000256" key="1">
    <source>
        <dbReference type="ARBA" id="ARBA00022679"/>
    </source>
</evidence>
<dbReference type="AlphaFoldDB" id="A0A2K3PMY3"/>
<dbReference type="PANTHER" id="PTHR31896:SF76">
    <property type="entry name" value="BAHD ACYLTRANSFERASE DCR"/>
    <property type="match status" value="1"/>
</dbReference>
<keyword evidence="1 2" id="KW-0808">Transferase</keyword>
<keyword evidence="2" id="KW-0012">Acyltransferase</keyword>
<dbReference type="Proteomes" id="UP000236291">
    <property type="component" value="Unassembled WGS sequence"/>
</dbReference>
<dbReference type="Gene3D" id="3.30.559.10">
    <property type="entry name" value="Chloramphenicol acetyltransferase-like domain"/>
    <property type="match status" value="1"/>
</dbReference>
<accession>A0A2K3PMY3</accession>